<dbReference type="InterPro" id="IPR032675">
    <property type="entry name" value="LRR_dom_sf"/>
</dbReference>
<dbReference type="AlphaFoldDB" id="A0A8E2DQ52"/>
<dbReference type="Gene3D" id="3.80.10.10">
    <property type="entry name" value="Ribonuclease Inhibitor"/>
    <property type="match status" value="1"/>
</dbReference>
<organism evidence="1 2">
    <name type="scientific">Obba rivulosa</name>
    <dbReference type="NCBI Taxonomy" id="1052685"/>
    <lineage>
        <taxon>Eukaryota</taxon>
        <taxon>Fungi</taxon>
        <taxon>Dikarya</taxon>
        <taxon>Basidiomycota</taxon>
        <taxon>Agaricomycotina</taxon>
        <taxon>Agaricomycetes</taxon>
        <taxon>Polyporales</taxon>
        <taxon>Gelatoporiaceae</taxon>
        <taxon>Obba</taxon>
    </lineage>
</organism>
<dbReference type="OrthoDB" id="2754214at2759"/>
<evidence type="ECO:0000313" key="1">
    <source>
        <dbReference type="EMBL" id="OCH93730.1"/>
    </source>
</evidence>
<dbReference type="Proteomes" id="UP000250043">
    <property type="component" value="Unassembled WGS sequence"/>
</dbReference>
<evidence type="ECO:0000313" key="2">
    <source>
        <dbReference type="Proteomes" id="UP000250043"/>
    </source>
</evidence>
<name>A0A8E2DQ52_9APHY</name>
<keyword evidence="2" id="KW-1185">Reference proteome</keyword>
<gene>
    <name evidence="1" type="ORF">OBBRIDRAFT_832352</name>
</gene>
<proteinExistence type="predicted"/>
<sequence>MAQIAPLLAFRNLESLILHLNTPVDLEDEALGRLVKAWPSLRTLHIGHLEPFFMPRLTYDALVVLAIHSPRLESLEIVLDMRSFTIDNVQRTQRDPRAMTSLKQLAIGGYEVCDALCVAHTLYMFFPNLSFLATTSSEDHIDEWKDVARTWGIAHRKGLQRVQEKFREELRRSLMLLFDENSLLARRLAIQIVEAPGL</sequence>
<reference evidence="1 2" key="1">
    <citation type="submission" date="2016-07" db="EMBL/GenBank/DDBJ databases">
        <title>Draft genome of the white-rot fungus Obba rivulosa 3A-2.</title>
        <authorList>
            <consortium name="DOE Joint Genome Institute"/>
            <person name="Miettinen O."/>
            <person name="Riley R."/>
            <person name="Acob R."/>
            <person name="Barry K."/>
            <person name="Cullen D."/>
            <person name="De Vries R."/>
            <person name="Hainaut M."/>
            <person name="Hatakka A."/>
            <person name="Henrissat B."/>
            <person name="Hilden K."/>
            <person name="Kuo R."/>
            <person name="Labutti K."/>
            <person name="Lipzen A."/>
            <person name="Makela M.R."/>
            <person name="Sandor L."/>
            <person name="Spatafora J.W."/>
            <person name="Grigoriev I.V."/>
            <person name="Hibbett D.S."/>
        </authorList>
    </citation>
    <scope>NUCLEOTIDE SEQUENCE [LARGE SCALE GENOMIC DNA]</scope>
    <source>
        <strain evidence="1 2">3A-2</strain>
    </source>
</reference>
<accession>A0A8E2DQ52</accession>
<protein>
    <submittedName>
        <fullName evidence="1">Uncharacterized protein</fullName>
    </submittedName>
</protein>
<dbReference type="EMBL" id="KV722351">
    <property type="protein sequence ID" value="OCH93730.1"/>
    <property type="molecule type" value="Genomic_DNA"/>
</dbReference>